<dbReference type="Pfam" id="PF08021">
    <property type="entry name" value="FAD_binding_9"/>
    <property type="match status" value="1"/>
</dbReference>
<dbReference type="InterPro" id="IPR039261">
    <property type="entry name" value="FNR_nucleotide-bd"/>
</dbReference>
<keyword evidence="3" id="KW-1185">Reference proteome</keyword>
<dbReference type="PANTHER" id="PTHR30157:SF0">
    <property type="entry name" value="NADPH-DEPENDENT FERRIC-CHELATE REDUCTASE"/>
    <property type="match status" value="1"/>
</dbReference>
<dbReference type="EMBL" id="JBHMCF010000037">
    <property type="protein sequence ID" value="MFB9474149.1"/>
    <property type="molecule type" value="Genomic_DNA"/>
</dbReference>
<dbReference type="CDD" id="cd06193">
    <property type="entry name" value="siderophore_interacting"/>
    <property type="match status" value="1"/>
</dbReference>
<dbReference type="InterPro" id="IPR017938">
    <property type="entry name" value="Riboflavin_synthase-like_b-brl"/>
</dbReference>
<accession>A0ABV5NUY1</accession>
<dbReference type="RefSeq" id="WP_364380791.1">
    <property type="nucleotide sequence ID" value="NZ_JBHMCF010000037.1"/>
</dbReference>
<proteinExistence type="predicted"/>
<dbReference type="InterPro" id="IPR017927">
    <property type="entry name" value="FAD-bd_FR_type"/>
</dbReference>
<dbReference type="Pfam" id="PF04954">
    <property type="entry name" value="SIP"/>
    <property type="match status" value="1"/>
</dbReference>
<dbReference type="InterPro" id="IPR007037">
    <property type="entry name" value="SIP_rossman_dom"/>
</dbReference>
<evidence type="ECO:0000259" key="1">
    <source>
        <dbReference type="PROSITE" id="PS51384"/>
    </source>
</evidence>
<evidence type="ECO:0000313" key="3">
    <source>
        <dbReference type="Proteomes" id="UP001589568"/>
    </source>
</evidence>
<protein>
    <submittedName>
        <fullName evidence="2">Siderophore-interacting protein</fullName>
    </submittedName>
</protein>
<dbReference type="InterPro" id="IPR039374">
    <property type="entry name" value="SIP_fam"/>
</dbReference>
<dbReference type="InterPro" id="IPR013113">
    <property type="entry name" value="SIP_FAD-bd"/>
</dbReference>
<name>A0ABV5NUY1_9ACTN</name>
<dbReference type="Gene3D" id="2.40.30.10">
    <property type="entry name" value="Translation factors"/>
    <property type="match status" value="1"/>
</dbReference>
<dbReference type="PANTHER" id="PTHR30157">
    <property type="entry name" value="FERRIC REDUCTASE, NADPH-DEPENDENT"/>
    <property type="match status" value="1"/>
</dbReference>
<sequence length="246" mass="27425">MARTVRDRLFGKYAMDATITVAEQINPAIRRIRLETDQPVAFSYTPGQHIRIQLKDPLSVAGILRPGETLRTYTIWELAPGRRAIELRVHLYEGDGIGLAWARDTRPGERVTFWWPQGDFFTREADFHVFIGEETAGAAFGPMIRALGDAAEVHGVVESEAPEHDLPLPGRPLRRVHRHGSPAVASRVLLDAVAGLDLPGNTGAAYVAGEARTCQLVRDFLVRERNWPRTSIKVKPFWAPGKRGLH</sequence>
<dbReference type="Gene3D" id="3.40.50.80">
    <property type="entry name" value="Nucleotide-binding domain of ferredoxin-NADP reductase (FNR) module"/>
    <property type="match status" value="1"/>
</dbReference>
<dbReference type="SUPFAM" id="SSF63380">
    <property type="entry name" value="Riboflavin synthase domain-like"/>
    <property type="match status" value="1"/>
</dbReference>
<dbReference type="Proteomes" id="UP001589568">
    <property type="component" value="Unassembled WGS sequence"/>
</dbReference>
<gene>
    <name evidence="2" type="ORF">ACFFR3_32025</name>
</gene>
<comment type="caution">
    <text evidence="2">The sequence shown here is derived from an EMBL/GenBank/DDBJ whole genome shotgun (WGS) entry which is preliminary data.</text>
</comment>
<organism evidence="2 3">
    <name type="scientific">Nonomuraea salmonea</name>
    <dbReference type="NCBI Taxonomy" id="46181"/>
    <lineage>
        <taxon>Bacteria</taxon>
        <taxon>Bacillati</taxon>
        <taxon>Actinomycetota</taxon>
        <taxon>Actinomycetes</taxon>
        <taxon>Streptosporangiales</taxon>
        <taxon>Streptosporangiaceae</taxon>
        <taxon>Nonomuraea</taxon>
    </lineage>
</organism>
<feature type="domain" description="FAD-binding FR-type" evidence="1">
    <location>
        <begin position="12"/>
        <end position="123"/>
    </location>
</feature>
<reference evidence="2 3" key="1">
    <citation type="submission" date="2024-09" db="EMBL/GenBank/DDBJ databases">
        <authorList>
            <person name="Sun Q."/>
            <person name="Mori K."/>
        </authorList>
    </citation>
    <scope>NUCLEOTIDE SEQUENCE [LARGE SCALE GENOMIC DNA]</scope>
    <source>
        <strain evidence="2 3">JCM 3324</strain>
    </source>
</reference>
<dbReference type="PROSITE" id="PS51384">
    <property type="entry name" value="FAD_FR"/>
    <property type="match status" value="1"/>
</dbReference>
<evidence type="ECO:0000313" key="2">
    <source>
        <dbReference type="EMBL" id="MFB9474149.1"/>
    </source>
</evidence>